<dbReference type="InterPro" id="IPR038770">
    <property type="entry name" value="Na+/solute_symporter_sf"/>
</dbReference>
<name>D6Y0A8_BACIE</name>
<dbReference type="OrthoDB" id="1551454at2"/>
<keyword evidence="3 5" id="KW-1133">Transmembrane helix</keyword>
<keyword evidence="7" id="KW-1185">Reference proteome</keyword>
<dbReference type="HOGENOM" id="CLU_071795_0_0_9"/>
<dbReference type="eggNOG" id="COG0385">
    <property type="taxonomic scope" value="Bacteria"/>
</dbReference>
<dbReference type="PANTHER" id="PTHR10361">
    <property type="entry name" value="SODIUM-BILE ACID COTRANSPORTER"/>
    <property type="match status" value="1"/>
</dbReference>
<evidence type="ECO:0000256" key="1">
    <source>
        <dbReference type="ARBA" id="ARBA00004141"/>
    </source>
</evidence>
<dbReference type="InterPro" id="IPR002657">
    <property type="entry name" value="BilAc:Na_symport/Acr3"/>
</dbReference>
<dbReference type="AlphaFoldDB" id="D6Y0A8"/>
<feature type="transmembrane region" description="Helical" evidence="5">
    <location>
        <begin position="155"/>
        <end position="178"/>
    </location>
</feature>
<feature type="transmembrane region" description="Helical" evidence="5">
    <location>
        <begin position="36"/>
        <end position="54"/>
    </location>
</feature>
<evidence type="ECO:0000256" key="2">
    <source>
        <dbReference type="ARBA" id="ARBA00022692"/>
    </source>
</evidence>
<reference evidence="6" key="1">
    <citation type="submission" date="2009-10" db="EMBL/GenBank/DDBJ databases">
        <title>Complete sequence of Bacillus selenitireducens MLS10.</title>
        <authorList>
            <consortium name="US DOE Joint Genome Institute"/>
            <person name="Lucas S."/>
            <person name="Copeland A."/>
            <person name="Lapidus A."/>
            <person name="Glavina del Rio T."/>
            <person name="Dalin E."/>
            <person name="Tice H."/>
            <person name="Bruce D."/>
            <person name="Goodwin L."/>
            <person name="Pitluck S."/>
            <person name="Sims D."/>
            <person name="Brettin T."/>
            <person name="Detter J.C."/>
            <person name="Han C."/>
            <person name="Larimer F."/>
            <person name="Land M."/>
            <person name="Hauser L."/>
            <person name="Kyrpides N."/>
            <person name="Ovchinnikova G."/>
            <person name="Stolz J."/>
        </authorList>
    </citation>
    <scope>NUCLEOTIDE SEQUENCE [LARGE SCALE GENOMIC DNA]</scope>
    <source>
        <strain evidence="6">MLS10</strain>
    </source>
</reference>
<dbReference type="Proteomes" id="UP000000271">
    <property type="component" value="Chromosome"/>
</dbReference>
<evidence type="ECO:0000256" key="3">
    <source>
        <dbReference type="ARBA" id="ARBA00022989"/>
    </source>
</evidence>
<dbReference type="GO" id="GO:0016020">
    <property type="term" value="C:membrane"/>
    <property type="evidence" value="ECO:0007669"/>
    <property type="project" value="UniProtKB-SubCell"/>
</dbReference>
<gene>
    <name evidence="6" type="ordered locus">Bsel_0978</name>
</gene>
<dbReference type="RefSeq" id="WP_013171924.1">
    <property type="nucleotide sequence ID" value="NC_014219.1"/>
</dbReference>
<evidence type="ECO:0000256" key="4">
    <source>
        <dbReference type="ARBA" id="ARBA00023136"/>
    </source>
</evidence>
<dbReference type="KEGG" id="bse:Bsel_0978"/>
<comment type="subcellular location">
    <subcellularLocation>
        <location evidence="1">Membrane</location>
        <topology evidence="1">Multi-pass membrane protein</topology>
    </subcellularLocation>
</comment>
<dbReference type="EMBL" id="CP001791">
    <property type="protein sequence ID" value="ADH98499.1"/>
    <property type="molecule type" value="Genomic_DNA"/>
</dbReference>
<keyword evidence="4 5" id="KW-0472">Membrane</keyword>
<dbReference type="Gene3D" id="1.20.1530.20">
    <property type="match status" value="1"/>
</dbReference>
<feature type="transmembrane region" description="Helical" evidence="5">
    <location>
        <begin position="257"/>
        <end position="278"/>
    </location>
</feature>
<sequence length="313" mass="33925">MPIINRFINAHIAWLTPLVLTVGILLHGFFGNLQGLIPFLFVLITFLSSTGVHVRDLTEAITHPLPIFITLFVSMIITPVVALIAASIVFSGNEAYLTGTVFAFLIPTAVASVLWVTMNKGNIALVLFIILIHTLIVPIYLPVFLYLFLDVSIVIAYGELALGLFLILVLPSLAGIVSGHLFRKTVTRMNQGIQLTSKLALFTIIMINGSVVAPVIYTFDAELALVLLSVFSISVLAYGLGYLFARLFRLTRADMTAVFFAAGMRNIGAGSGLAAIFFPPAVVLPVIAGTLFQQILASQMSRFLHKQHHDGSA</sequence>
<protein>
    <submittedName>
        <fullName evidence="6">Bile acid:sodium symporter</fullName>
    </submittedName>
</protein>
<feature type="transmembrane region" description="Helical" evidence="5">
    <location>
        <begin position="123"/>
        <end position="149"/>
    </location>
</feature>
<evidence type="ECO:0000313" key="7">
    <source>
        <dbReference type="Proteomes" id="UP000000271"/>
    </source>
</evidence>
<feature type="transmembrane region" description="Helical" evidence="5">
    <location>
        <begin position="199"/>
        <end position="217"/>
    </location>
</feature>
<keyword evidence="2 5" id="KW-0812">Transmembrane</keyword>
<feature type="transmembrane region" description="Helical" evidence="5">
    <location>
        <begin position="12"/>
        <end position="30"/>
    </location>
</feature>
<accession>D6Y0A8</accession>
<dbReference type="Pfam" id="PF01758">
    <property type="entry name" value="SBF"/>
    <property type="match status" value="1"/>
</dbReference>
<dbReference type="PANTHER" id="PTHR10361:SF28">
    <property type="entry name" value="P3 PROTEIN-RELATED"/>
    <property type="match status" value="1"/>
</dbReference>
<dbReference type="InterPro" id="IPR004710">
    <property type="entry name" value="Bilac:Na_transpt"/>
</dbReference>
<feature type="transmembrane region" description="Helical" evidence="5">
    <location>
        <begin position="66"/>
        <end position="90"/>
    </location>
</feature>
<organism evidence="6 7">
    <name type="scientific">Bacillus selenitireducens (strain ATCC 700615 / DSM 15326 / MLS10)</name>
    <dbReference type="NCBI Taxonomy" id="439292"/>
    <lineage>
        <taxon>Bacteria</taxon>
        <taxon>Bacillati</taxon>
        <taxon>Bacillota</taxon>
        <taxon>Bacilli</taxon>
        <taxon>Bacillales</taxon>
        <taxon>Bacillaceae</taxon>
        <taxon>Salisediminibacterium</taxon>
    </lineage>
</organism>
<evidence type="ECO:0000256" key="5">
    <source>
        <dbReference type="SAM" id="Phobius"/>
    </source>
</evidence>
<feature type="transmembrane region" description="Helical" evidence="5">
    <location>
        <begin position="223"/>
        <end position="245"/>
    </location>
</feature>
<proteinExistence type="predicted"/>
<feature type="transmembrane region" description="Helical" evidence="5">
    <location>
        <begin position="96"/>
        <end position="116"/>
    </location>
</feature>
<evidence type="ECO:0000313" key="6">
    <source>
        <dbReference type="EMBL" id="ADH98499.1"/>
    </source>
</evidence>